<feature type="domain" description="VWFA" evidence="2">
    <location>
        <begin position="89"/>
        <end position="282"/>
    </location>
</feature>
<keyword evidence="4" id="KW-1185">Reference proteome</keyword>
<keyword evidence="1" id="KW-0472">Membrane</keyword>
<dbReference type="Pfam" id="PF00092">
    <property type="entry name" value="VWA"/>
    <property type="match status" value="1"/>
</dbReference>
<dbReference type="PANTHER" id="PTHR37947">
    <property type="entry name" value="BLL2462 PROTEIN"/>
    <property type="match status" value="1"/>
</dbReference>
<dbReference type="PROSITE" id="PS50234">
    <property type="entry name" value="VWFA"/>
    <property type="match status" value="1"/>
</dbReference>
<keyword evidence="1" id="KW-1133">Transmembrane helix</keyword>
<dbReference type="Gene3D" id="3.40.50.410">
    <property type="entry name" value="von Willebrand factor, type A domain"/>
    <property type="match status" value="1"/>
</dbReference>
<keyword evidence="1" id="KW-0812">Transmembrane</keyword>
<dbReference type="RefSeq" id="WP_145245919.1">
    <property type="nucleotide sequence ID" value="NZ_CP036278.1"/>
</dbReference>
<proteinExistence type="predicted"/>
<dbReference type="SUPFAM" id="SSF53300">
    <property type="entry name" value="vWA-like"/>
    <property type="match status" value="1"/>
</dbReference>
<dbReference type="Gene3D" id="3.40.50.880">
    <property type="match status" value="1"/>
</dbReference>
<reference evidence="3 4" key="1">
    <citation type="submission" date="2019-02" db="EMBL/GenBank/DDBJ databases">
        <title>Deep-cultivation of Planctomycetes and their phenomic and genomic characterization uncovers novel biology.</title>
        <authorList>
            <person name="Wiegand S."/>
            <person name="Jogler M."/>
            <person name="Boedeker C."/>
            <person name="Pinto D."/>
            <person name="Vollmers J."/>
            <person name="Rivas-Marin E."/>
            <person name="Kohn T."/>
            <person name="Peeters S.H."/>
            <person name="Heuer A."/>
            <person name="Rast P."/>
            <person name="Oberbeckmann S."/>
            <person name="Bunk B."/>
            <person name="Jeske O."/>
            <person name="Meyerdierks A."/>
            <person name="Storesund J.E."/>
            <person name="Kallscheuer N."/>
            <person name="Luecker S."/>
            <person name="Lage O.M."/>
            <person name="Pohl T."/>
            <person name="Merkel B.J."/>
            <person name="Hornburger P."/>
            <person name="Mueller R.-W."/>
            <person name="Bruemmer F."/>
            <person name="Labrenz M."/>
            <person name="Spormann A.M."/>
            <person name="Op den Camp H."/>
            <person name="Overmann J."/>
            <person name="Amann R."/>
            <person name="Jetten M.S.M."/>
            <person name="Mascher T."/>
            <person name="Medema M.H."/>
            <person name="Devos D.P."/>
            <person name="Kaster A.-K."/>
            <person name="Ovreas L."/>
            <person name="Rohde M."/>
            <person name="Galperin M.Y."/>
            <person name="Jogler C."/>
        </authorList>
    </citation>
    <scope>NUCLEOTIDE SEQUENCE [LARGE SCALE GENOMIC DNA]</scope>
    <source>
        <strain evidence="3 4">Pan181</strain>
    </source>
</reference>
<evidence type="ECO:0000313" key="4">
    <source>
        <dbReference type="Proteomes" id="UP000315750"/>
    </source>
</evidence>
<gene>
    <name evidence="3" type="ORF">Pan181_11870</name>
</gene>
<evidence type="ECO:0000259" key="2">
    <source>
        <dbReference type="PROSITE" id="PS50234"/>
    </source>
</evidence>
<dbReference type="InterPro" id="IPR002035">
    <property type="entry name" value="VWF_A"/>
</dbReference>
<dbReference type="EMBL" id="CP036278">
    <property type="protein sequence ID" value="QDU55002.1"/>
    <property type="molecule type" value="Genomic_DNA"/>
</dbReference>
<dbReference type="SMART" id="SM00327">
    <property type="entry name" value="VWA"/>
    <property type="match status" value="1"/>
</dbReference>
<evidence type="ECO:0000256" key="1">
    <source>
        <dbReference type="SAM" id="Phobius"/>
    </source>
</evidence>
<name>A0A518AJU7_9BACT</name>
<sequence>MPNLWPLLAQAASQTEREIFTHWTWAPWATVLFAVLVIVGIGYLYSRETSPAGRAYRVLLATLRLVAIALVLVMISELMVSTSQTGLPRLVVLLDRSASMNLPAANASNESRLDLARQLLVADQAEWIRQLESRYEIDLRLVGDGTQPIDSLADDQLTGELETLDADEAAARTSRLGDALSAAIDQRGDVLPAAVVLLSDGRTTAGRSLDEARQVARRRGVPVYAVGYGTVDEPADLRIANLLAQTNAFKDDLLAINVTLESTSAAGQTAQLQVRDVAENKIVASKSVEIDTARFSKTVQLVVEPNRSGEITYVVEVAPVADETDLANNRKQHVVTVRDQAVRVLLAAGYPNYEYRYLKNLLDRDRSFELTSYLQEADLDSASQDETTIRQLPLEEDGLDPFEVIVLIDLNPRLLPPRWWQSVERHVVDQGGGLVLVAGPRYFPWAYTNTSSVATLSPIVVGGAGRSGGQTDTGYQPQLTPLAEETTSLQLGPTASDSQTIWRQLPPLYWYVAADTPKPAARVLATHPTARTTTGAPVPLMAEQYVGAGRVLYHGFDSTWRWRFRVGDVYFARYWGQTLRQLARSKALNQQTPLQLVLDRPRYELGQPVRFRMRVDSKQLASLSGGLQVLLTADDQPNRRVTLNPSKAMPEEWQAVLSDLPPGQYRATVADSRLESPPEAVEFQVMTPPGEFADTTMNQTGLEQLAEQTYGKFYMADSSNQLADDLPKAQRVPLETLPPVELWNQWWMLAAITGCLSLEWILRKRRAML</sequence>
<dbReference type="SUPFAM" id="SSF52317">
    <property type="entry name" value="Class I glutamine amidotransferase-like"/>
    <property type="match status" value="1"/>
</dbReference>
<protein>
    <recommendedName>
        <fullName evidence="2">VWFA domain-containing protein</fullName>
    </recommendedName>
</protein>
<feature type="transmembrane region" description="Helical" evidence="1">
    <location>
        <begin position="27"/>
        <end position="46"/>
    </location>
</feature>
<dbReference type="AlphaFoldDB" id="A0A518AJU7"/>
<dbReference type="PANTHER" id="PTHR37947:SF1">
    <property type="entry name" value="BLL2462 PROTEIN"/>
    <property type="match status" value="1"/>
</dbReference>
<dbReference type="InterPro" id="IPR029062">
    <property type="entry name" value="Class_I_gatase-like"/>
</dbReference>
<dbReference type="CDD" id="cd00198">
    <property type="entry name" value="vWFA"/>
    <property type="match status" value="1"/>
</dbReference>
<dbReference type="InterPro" id="IPR036465">
    <property type="entry name" value="vWFA_dom_sf"/>
</dbReference>
<organism evidence="3 4">
    <name type="scientific">Aeoliella mucimassa</name>
    <dbReference type="NCBI Taxonomy" id="2527972"/>
    <lineage>
        <taxon>Bacteria</taxon>
        <taxon>Pseudomonadati</taxon>
        <taxon>Planctomycetota</taxon>
        <taxon>Planctomycetia</taxon>
        <taxon>Pirellulales</taxon>
        <taxon>Lacipirellulaceae</taxon>
        <taxon>Aeoliella</taxon>
    </lineage>
</organism>
<dbReference type="KEGG" id="amuc:Pan181_11870"/>
<dbReference type="OrthoDB" id="252901at2"/>
<feature type="transmembrane region" description="Helical" evidence="1">
    <location>
        <begin position="58"/>
        <end position="80"/>
    </location>
</feature>
<dbReference type="Proteomes" id="UP000315750">
    <property type="component" value="Chromosome"/>
</dbReference>
<accession>A0A518AJU7</accession>
<evidence type="ECO:0000313" key="3">
    <source>
        <dbReference type="EMBL" id="QDU55002.1"/>
    </source>
</evidence>